<sequence>MSCLGPVTAWRTPAAVRPTPGARVPSLVRASRACCVEKCLRAATRPTGSRARYTLPSSSSPPGVRLVGSRAPAAFASCRRQPMAGGTEDTSLALLVSDVAHAEGRRRLASRAQESVRPNERRPARHDASARRPALAGPSARTCYLVDPASNRERVTRAAGLRPGTLPPRTSRGEGGCREKEPTAPRAPRNTSTTSCPRSGRPAFRSQGSESREPSSFERKLRPKPSGGGHVCLGVTPKDTPNTPPRGEGRGVWPPAPHGEVGRSRGCRRTAPGAARGGRHQVVVLGAASRRGRPFGPKDPSSDRACPRTATPGQSGLPAEFKHINKRRRRTYEDSPSNRRANREHPA</sequence>
<feature type="compositionally biased region" description="Basic and acidic residues" evidence="1">
    <location>
        <begin position="117"/>
        <end position="130"/>
    </location>
</feature>
<reference evidence="2" key="1">
    <citation type="submission" date="2021-05" db="UniProtKB">
        <authorList>
            <consortium name="EnsemblPlants"/>
        </authorList>
    </citation>
    <scope>IDENTIFICATION</scope>
    <source>
        <strain evidence="2">cv. B73</strain>
    </source>
</reference>
<feature type="compositionally biased region" description="Basic and acidic residues" evidence="1">
    <location>
        <begin position="171"/>
        <end position="183"/>
    </location>
</feature>
<dbReference type="Proteomes" id="UP000007305">
    <property type="component" value="Unassembled WGS sequence"/>
</dbReference>
<dbReference type="EnsemblPlants" id="Zm00001eb439550_T001">
    <property type="protein sequence ID" value="Zm00001eb439550_P001"/>
    <property type="gene ID" value="Zm00001eb439550"/>
</dbReference>
<feature type="compositionally biased region" description="Basic and acidic residues" evidence="1">
    <location>
        <begin position="331"/>
        <end position="347"/>
    </location>
</feature>
<keyword evidence="3" id="KW-1185">Reference proteome</keyword>
<accession>A0A804RSH3</accession>
<organism evidence="2 3">
    <name type="scientific">Zea mays</name>
    <name type="common">Maize</name>
    <dbReference type="NCBI Taxonomy" id="4577"/>
    <lineage>
        <taxon>Eukaryota</taxon>
        <taxon>Viridiplantae</taxon>
        <taxon>Streptophyta</taxon>
        <taxon>Embryophyta</taxon>
        <taxon>Tracheophyta</taxon>
        <taxon>Spermatophyta</taxon>
        <taxon>Magnoliopsida</taxon>
        <taxon>Liliopsida</taxon>
        <taxon>Poales</taxon>
        <taxon>Poaceae</taxon>
        <taxon>PACMAD clade</taxon>
        <taxon>Panicoideae</taxon>
        <taxon>Andropogonodae</taxon>
        <taxon>Andropogoneae</taxon>
        <taxon>Tripsacinae</taxon>
        <taxon>Zea</taxon>
    </lineage>
</organism>
<feature type="compositionally biased region" description="Basic and acidic residues" evidence="1">
    <location>
        <begin position="210"/>
        <end position="220"/>
    </location>
</feature>
<evidence type="ECO:0000256" key="1">
    <source>
        <dbReference type="SAM" id="MobiDB-lite"/>
    </source>
</evidence>
<dbReference type="AlphaFoldDB" id="A0A804RSH3"/>
<dbReference type="Gramene" id="Zm00001eb439550_T001">
    <property type="protein sequence ID" value="Zm00001eb439550_P001"/>
    <property type="gene ID" value="Zm00001eb439550"/>
</dbReference>
<feature type="region of interest" description="Disordered" evidence="1">
    <location>
        <begin position="106"/>
        <end position="347"/>
    </location>
</feature>
<evidence type="ECO:0000313" key="3">
    <source>
        <dbReference type="Proteomes" id="UP000007305"/>
    </source>
</evidence>
<evidence type="ECO:0000313" key="2">
    <source>
        <dbReference type="EnsemblPlants" id="Zm00001eb439550_P001"/>
    </source>
</evidence>
<name>A0A804RSH3_MAIZE</name>
<dbReference type="InParanoid" id="A0A804RSH3"/>
<protein>
    <submittedName>
        <fullName evidence="2">Uncharacterized protein</fullName>
    </submittedName>
</protein>
<proteinExistence type="predicted"/>